<accession>A0A2P7Q2V6</accession>
<proteinExistence type="predicted"/>
<dbReference type="AlphaFoldDB" id="A0A2P7Q2V6"/>
<evidence type="ECO:0000313" key="2">
    <source>
        <dbReference type="Proteomes" id="UP000241434"/>
    </source>
</evidence>
<organism evidence="1 2">
    <name type="scientific">Peptostreptococcus russellii</name>
    <dbReference type="NCBI Taxonomy" id="215200"/>
    <lineage>
        <taxon>Bacteria</taxon>
        <taxon>Bacillati</taxon>
        <taxon>Bacillota</taxon>
        <taxon>Clostridia</taxon>
        <taxon>Peptostreptococcales</taxon>
        <taxon>Peptostreptococcaceae</taxon>
        <taxon>Peptostreptococcus</taxon>
    </lineage>
</organism>
<gene>
    <name evidence="1" type="ORF">UF10_00485</name>
</gene>
<keyword evidence="2" id="KW-1185">Reference proteome</keyword>
<protein>
    <submittedName>
        <fullName evidence="1">Uncharacterized protein</fullName>
    </submittedName>
</protein>
<sequence>MNLLEFFQLEDMFEFIDKSMFEVFSYINLNDIEINIRIGEIISDATVIGNLNEDKYFIMFLKRYYRNWYGLTTLPSIKLIEYNKVDLKNLKDQKIIIDILKEHIQILEKMKNDTLTKVLNNKSEIETNVKVTKKLIEIINEKEKIKEKGVLTKVRSIEPEEIKLLKALKEDGNLKEFELKAREYYSEKKITKLQIHNLLK</sequence>
<comment type="caution">
    <text evidence="1">The sequence shown here is derived from an EMBL/GenBank/DDBJ whole genome shotgun (WGS) entry which is preliminary data.</text>
</comment>
<evidence type="ECO:0000313" key="1">
    <source>
        <dbReference type="EMBL" id="PSJ32277.1"/>
    </source>
</evidence>
<dbReference type="EMBL" id="JYGE01000001">
    <property type="protein sequence ID" value="PSJ32277.1"/>
    <property type="molecule type" value="Genomic_DNA"/>
</dbReference>
<name>A0A2P7Q2V6_9FIRM</name>
<reference evidence="1" key="1">
    <citation type="thesis" date="2015" institute="Rutgers" country="The State University of New Jersey, 14 College Farm Rd., New Brunswick, NJ, USA">
        <title>Ammonia toxicity in bacteria and its implications for treatment of and resource recovery from highly nitrogenous organic wastes.</title>
        <authorList>
            <person name="Luther A.K."/>
        </authorList>
    </citation>
    <scope>NUCLEOTIDE SEQUENCE</scope>
    <source>
        <strain evidence="1">RT-10B</strain>
    </source>
</reference>
<dbReference type="Proteomes" id="UP000241434">
    <property type="component" value="Unassembled WGS sequence"/>
</dbReference>